<keyword evidence="3" id="KW-1185">Reference proteome</keyword>
<dbReference type="AlphaFoldDB" id="A0A7R7W381"/>
<accession>A0A7R7W381</accession>
<reference evidence="2" key="2">
    <citation type="submission" date="2021-02" db="EMBL/GenBank/DDBJ databases">
        <title>Aspergillus luchuensis mut. kawachii IFO 4304 genome sequence.</title>
        <authorList>
            <person name="Mori K."/>
            <person name="Kadooka C."/>
            <person name="Goto M."/>
            <person name="Futagami T."/>
        </authorList>
    </citation>
    <scope>NUCLEOTIDE SEQUENCE</scope>
    <source>
        <strain evidence="2">IFO 4308</strain>
    </source>
</reference>
<dbReference type="KEGG" id="aluc:AKAW2_20489A"/>
<evidence type="ECO:0000313" key="3">
    <source>
        <dbReference type="Proteomes" id="UP000661280"/>
    </source>
</evidence>
<reference evidence="2" key="1">
    <citation type="submission" date="2021-01" db="EMBL/GenBank/DDBJ databases">
        <authorList>
            <consortium name="Aspergillus luchuensis mut. kawachii IFO 4304 genome sequencing consortium"/>
            <person name="Kazuki M."/>
            <person name="Futagami T."/>
        </authorList>
    </citation>
    <scope>NUCLEOTIDE SEQUENCE</scope>
    <source>
        <strain evidence="2">IFO 4308</strain>
    </source>
</reference>
<dbReference type="RefSeq" id="XP_041539315.1">
    <property type="nucleotide sequence ID" value="XM_041685207.1"/>
</dbReference>
<evidence type="ECO:0000256" key="1">
    <source>
        <dbReference type="SAM" id="Phobius"/>
    </source>
</evidence>
<keyword evidence="1" id="KW-0472">Membrane</keyword>
<proteinExistence type="predicted"/>
<dbReference type="Proteomes" id="UP000661280">
    <property type="component" value="Chromosome 2"/>
</dbReference>
<feature type="transmembrane region" description="Helical" evidence="1">
    <location>
        <begin position="52"/>
        <end position="83"/>
    </location>
</feature>
<organism evidence="2 3">
    <name type="scientific">Aspergillus kawachii</name>
    <name type="common">White koji mold</name>
    <name type="synonym">Aspergillus awamori var. kawachi</name>
    <dbReference type="NCBI Taxonomy" id="1069201"/>
    <lineage>
        <taxon>Eukaryota</taxon>
        <taxon>Fungi</taxon>
        <taxon>Dikarya</taxon>
        <taxon>Ascomycota</taxon>
        <taxon>Pezizomycotina</taxon>
        <taxon>Eurotiomycetes</taxon>
        <taxon>Eurotiomycetidae</taxon>
        <taxon>Eurotiales</taxon>
        <taxon>Aspergillaceae</taxon>
        <taxon>Aspergillus</taxon>
        <taxon>Aspergillus subgen. Circumdati</taxon>
    </lineage>
</organism>
<dbReference type="OrthoDB" id="2417308at2759"/>
<dbReference type="EMBL" id="AP024426">
    <property type="protein sequence ID" value="BCR95549.1"/>
    <property type="molecule type" value="Genomic_DNA"/>
</dbReference>
<keyword evidence="1" id="KW-1133">Transmembrane helix</keyword>
<protein>
    <submittedName>
        <fullName evidence="2">Uncharacterized protein</fullName>
    </submittedName>
</protein>
<keyword evidence="1" id="KW-0812">Transmembrane</keyword>
<dbReference type="GeneID" id="64956874"/>
<gene>
    <name evidence="2" type="ORF">AKAW2_20489A</name>
</gene>
<name>A0A7R7W381_ASPKA</name>
<sequence>MSLLIPLHWIQNAAAGMSDIESPSTARAELPRQFSFLSTLALGYSITNSWAGYAGILSIPLVMGGSPTAFFGLVVASIACCFISKHALLTHGNGIDILSANSCWPCRVGVCISH</sequence>
<evidence type="ECO:0000313" key="2">
    <source>
        <dbReference type="EMBL" id="BCR95549.1"/>
    </source>
</evidence>